<gene>
    <name evidence="2" type="ORF">ALC57_17289</name>
</gene>
<keyword evidence="3" id="KW-1185">Reference proteome</keyword>
<reference evidence="2 3" key="1">
    <citation type="submission" date="2015-09" db="EMBL/GenBank/DDBJ databases">
        <title>Trachymyrmex cornetzi WGS genome.</title>
        <authorList>
            <person name="Nygaard S."/>
            <person name="Hu H."/>
            <person name="Boomsma J."/>
            <person name="Zhang G."/>
        </authorList>
    </citation>
    <scope>NUCLEOTIDE SEQUENCE [LARGE SCALE GENOMIC DNA]</scope>
    <source>
        <strain evidence="2">Tcor2-1</strain>
        <tissue evidence="2">Whole body</tissue>
    </source>
</reference>
<evidence type="ECO:0000313" key="3">
    <source>
        <dbReference type="Proteomes" id="UP000078492"/>
    </source>
</evidence>
<dbReference type="AlphaFoldDB" id="A0A195DCX2"/>
<protein>
    <submittedName>
        <fullName evidence="2">Uncharacterized protein</fullName>
    </submittedName>
</protein>
<feature type="compositionally biased region" description="Basic and acidic residues" evidence="1">
    <location>
        <begin position="160"/>
        <end position="177"/>
    </location>
</feature>
<feature type="region of interest" description="Disordered" evidence="1">
    <location>
        <begin position="159"/>
        <end position="178"/>
    </location>
</feature>
<dbReference type="Proteomes" id="UP000078492">
    <property type="component" value="Unassembled WGS sequence"/>
</dbReference>
<name>A0A195DCX2_9HYME</name>
<accession>A0A195DCX2</accession>
<proteinExistence type="predicted"/>
<dbReference type="EMBL" id="KQ980989">
    <property type="protein sequence ID" value="KYN10682.1"/>
    <property type="molecule type" value="Genomic_DNA"/>
</dbReference>
<evidence type="ECO:0000256" key="1">
    <source>
        <dbReference type="SAM" id="MobiDB-lite"/>
    </source>
</evidence>
<organism evidence="2 3">
    <name type="scientific">Trachymyrmex cornetzi</name>
    <dbReference type="NCBI Taxonomy" id="471704"/>
    <lineage>
        <taxon>Eukaryota</taxon>
        <taxon>Metazoa</taxon>
        <taxon>Ecdysozoa</taxon>
        <taxon>Arthropoda</taxon>
        <taxon>Hexapoda</taxon>
        <taxon>Insecta</taxon>
        <taxon>Pterygota</taxon>
        <taxon>Neoptera</taxon>
        <taxon>Endopterygota</taxon>
        <taxon>Hymenoptera</taxon>
        <taxon>Apocrita</taxon>
        <taxon>Aculeata</taxon>
        <taxon>Formicoidea</taxon>
        <taxon>Formicidae</taxon>
        <taxon>Myrmicinae</taxon>
        <taxon>Trachymyrmex</taxon>
    </lineage>
</organism>
<evidence type="ECO:0000313" key="2">
    <source>
        <dbReference type="EMBL" id="KYN10682.1"/>
    </source>
</evidence>
<sequence>MLVEVVWREGKWNESMKEMKGRIREVLGNIEKERGKERKGMGWWGRECREKERVRRILRKVYYEYTAFCTLFTISRNEIFHHVTQIEIEILLDDRIKQKKNDQSKGKMTIEGSNNTSMSGTLRRKVTLALTSIPRGGSRINRNHCVSVMAFASTTTTCASDRDATATTERDRSDPYRGRFPRSVVNVKPNHRGRYRKERRIYRLTRDFVVSPNPV</sequence>